<evidence type="ECO:0008006" key="3">
    <source>
        <dbReference type="Google" id="ProtNLM"/>
    </source>
</evidence>
<evidence type="ECO:0000313" key="1">
    <source>
        <dbReference type="EMBL" id="PIL37907.1"/>
    </source>
</evidence>
<sequence length="123" mass="13617">MSTLESVRQVLQDGETYAGLILGKNGAPDHHLVLLAGDASDVTWSAAGTWAGSLGGGLPSRRELALLFANCKEQFQREWYWSSEPSEARSQLVWGQNWSSGIQTMYGRQFHGRARAVRRIPID</sequence>
<dbReference type="Proteomes" id="UP000228593">
    <property type="component" value="Unassembled WGS sequence"/>
</dbReference>
<dbReference type="EMBL" id="PDOB01000057">
    <property type="protein sequence ID" value="PIL37907.1"/>
    <property type="molecule type" value="Genomic_DNA"/>
</dbReference>
<accession>A0A2G8SVV0</accession>
<evidence type="ECO:0000313" key="2">
    <source>
        <dbReference type="Proteomes" id="UP000228593"/>
    </source>
</evidence>
<name>A0A2G8SVV0_9BURK</name>
<dbReference type="OrthoDB" id="7349818at2"/>
<keyword evidence="2" id="KW-1185">Reference proteome</keyword>
<dbReference type="AlphaFoldDB" id="A0A2G8SVV0"/>
<gene>
    <name evidence="1" type="ORF">CR103_20845</name>
</gene>
<proteinExistence type="predicted"/>
<dbReference type="RefSeq" id="WP_099917839.1">
    <property type="nucleotide sequence ID" value="NZ_BMHS01000029.1"/>
</dbReference>
<reference evidence="1 2" key="1">
    <citation type="submission" date="2017-10" db="EMBL/GenBank/DDBJ databases">
        <title>Massilia psychrophilum sp. nov., a novel purple-pigmented bacterium isolated from Tianshan glacier, Xinjiang Municipality, China.</title>
        <authorList>
            <person name="Wang H."/>
        </authorList>
    </citation>
    <scope>NUCLEOTIDE SEQUENCE [LARGE SCALE GENOMIC DNA]</scope>
    <source>
        <strain evidence="1 2">JCM 30813</strain>
    </source>
</reference>
<organism evidence="1 2">
    <name type="scientific">Massilia psychrophila</name>
    <dbReference type="NCBI Taxonomy" id="1603353"/>
    <lineage>
        <taxon>Bacteria</taxon>
        <taxon>Pseudomonadati</taxon>
        <taxon>Pseudomonadota</taxon>
        <taxon>Betaproteobacteria</taxon>
        <taxon>Burkholderiales</taxon>
        <taxon>Oxalobacteraceae</taxon>
        <taxon>Telluria group</taxon>
        <taxon>Massilia</taxon>
    </lineage>
</organism>
<comment type="caution">
    <text evidence="1">The sequence shown here is derived from an EMBL/GenBank/DDBJ whole genome shotgun (WGS) entry which is preliminary data.</text>
</comment>
<protein>
    <recommendedName>
        <fullName evidence="3">DUF1566 domain-containing protein</fullName>
    </recommendedName>
</protein>